<sequence>MIDSVIRYSATITAGGLMLPEARKVAALLQTNPTQADWVKAICADNLLQKNTPATSTRQANLLRARFGTLPKAALKLIASGSQEAAAQLVFAACIKHSTLIADFMRSVVAGHVRRMDEAIARREWDIFLSECAARDPAVESWTASTRTKLFQVIVSMLVDARYLESNRTLKLRTPSLHPEVRALLKHHGEDALIDTLELRP</sequence>
<dbReference type="OrthoDB" id="981635at2"/>
<reference evidence="1 2" key="1">
    <citation type="submission" date="2019-03" db="EMBL/GenBank/DDBJ databases">
        <title>Genomic Encyclopedia of Type Strains, Phase IV (KMG-IV): sequencing the most valuable type-strain genomes for metagenomic binning, comparative biology and taxonomic classification.</title>
        <authorList>
            <person name="Goeker M."/>
        </authorList>
    </citation>
    <scope>NUCLEOTIDE SEQUENCE [LARGE SCALE GENOMIC DNA]</scope>
    <source>
        <strain evidence="1 2">DSM 11901</strain>
    </source>
</reference>
<dbReference type="Proteomes" id="UP000294593">
    <property type="component" value="Unassembled WGS sequence"/>
</dbReference>
<dbReference type="InterPro" id="IPR014948">
    <property type="entry name" value="BrxA"/>
</dbReference>
<accession>A0A4R6RCH4</accession>
<proteinExistence type="predicted"/>
<dbReference type="InterPro" id="IPR023137">
    <property type="entry name" value="BrxA_sf"/>
</dbReference>
<comment type="caution">
    <text evidence="1">The sequence shown here is derived from an EMBL/GenBank/DDBJ whole genome shotgun (WGS) entry which is preliminary data.</text>
</comment>
<name>A0A4R6RCH4_9BURK</name>
<dbReference type="EMBL" id="SNXW01000004">
    <property type="protein sequence ID" value="TDP83774.1"/>
    <property type="molecule type" value="Genomic_DNA"/>
</dbReference>
<dbReference type="AlphaFoldDB" id="A0A4R6RCH4"/>
<dbReference type="RefSeq" id="WP_133608519.1">
    <property type="nucleotide sequence ID" value="NZ_SNXW01000004.1"/>
</dbReference>
<organism evidence="1 2">
    <name type="scientific">Aquabacterium commune</name>
    <dbReference type="NCBI Taxonomy" id="70586"/>
    <lineage>
        <taxon>Bacteria</taxon>
        <taxon>Pseudomonadati</taxon>
        <taxon>Pseudomonadota</taxon>
        <taxon>Betaproteobacteria</taxon>
        <taxon>Burkholderiales</taxon>
        <taxon>Aquabacterium</taxon>
    </lineage>
</organism>
<protein>
    <submittedName>
        <fullName evidence="1">Putative inner membrane protein DUF1819</fullName>
    </submittedName>
</protein>
<gene>
    <name evidence="1" type="ORF">EV672_104155</name>
</gene>
<dbReference type="Pfam" id="PF08849">
    <property type="entry name" value="BrxA"/>
    <property type="match status" value="1"/>
</dbReference>
<dbReference type="Gene3D" id="1.10.3540.10">
    <property type="entry name" value="uncharacterized protein from magnetospirillum magneticum domain"/>
    <property type="match status" value="1"/>
</dbReference>
<evidence type="ECO:0000313" key="2">
    <source>
        <dbReference type="Proteomes" id="UP000294593"/>
    </source>
</evidence>
<evidence type="ECO:0000313" key="1">
    <source>
        <dbReference type="EMBL" id="TDP83774.1"/>
    </source>
</evidence>
<keyword evidence="2" id="KW-1185">Reference proteome</keyword>